<proteinExistence type="predicted"/>
<feature type="transmembrane region" description="Helical" evidence="2">
    <location>
        <begin position="89"/>
        <end position="111"/>
    </location>
</feature>
<feature type="region of interest" description="Disordered" evidence="1">
    <location>
        <begin position="169"/>
        <end position="193"/>
    </location>
</feature>
<organism evidence="3 4">
    <name type="scientific">Streptomyces piniterrae</name>
    <dbReference type="NCBI Taxonomy" id="2571125"/>
    <lineage>
        <taxon>Bacteria</taxon>
        <taxon>Bacillati</taxon>
        <taxon>Actinomycetota</taxon>
        <taxon>Actinomycetes</taxon>
        <taxon>Kitasatosporales</taxon>
        <taxon>Streptomycetaceae</taxon>
        <taxon>Streptomyces</taxon>
    </lineage>
</organism>
<keyword evidence="2" id="KW-1133">Transmembrane helix</keyword>
<feature type="transmembrane region" description="Helical" evidence="2">
    <location>
        <begin position="123"/>
        <end position="144"/>
    </location>
</feature>
<reference evidence="3 4" key="1">
    <citation type="submission" date="2019-04" db="EMBL/GenBank/DDBJ databases">
        <title>Streptomyces piniterrae sp. nov., a heliquinomycin-producing actinomycete isolated from rhizosphere soil of Pinus yunnanensis.</title>
        <authorList>
            <person name="Zhuang X."/>
            <person name="Zhao J."/>
        </authorList>
    </citation>
    <scope>NUCLEOTIDE SEQUENCE [LARGE SCALE GENOMIC DNA]</scope>
    <source>
        <strain evidence="4">jys28</strain>
    </source>
</reference>
<protein>
    <recommendedName>
        <fullName evidence="5">DUF2637 domain-containing protein</fullName>
    </recommendedName>
</protein>
<comment type="caution">
    <text evidence="3">The sequence shown here is derived from an EMBL/GenBank/DDBJ whole genome shotgun (WGS) entry which is preliminary data.</text>
</comment>
<dbReference type="EMBL" id="SUMB01000003">
    <property type="protein sequence ID" value="TJZ56110.1"/>
    <property type="molecule type" value="Genomic_DNA"/>
</dbReference>
<gene>
    <name evidence="3" type="ORF">FCH28_09680</name>
</gene>
<keyword evidence="2" id="KW-0472">Membrane</keyword>
<evidence type="ECO:0000313" key="4">
    <source>
        <dbReference type="Proteomes" id="UP000308697"/>
    </source>
</evidence>
<dbReference type="OrthoDB" id="4163423at2"/>
<accession>A0A4U0NP48</accession>
<evidence type="ECO:0000313" key="3">
    <source>
        <dbReference type="EMBL" id="TJZ56110.1"/>
    </source>
</evidence>
<name>A0A4U0NP48_9ACTN</name>
<feature type="transmembrane region" description="Helical" evidence="2">
    <location>
        <begin position="57"/>
        <end position="77"/>
    </location>
</feature>
<keyword evidence="4" id="KW-1185">Reference proteome</keyword>
<keyword evidence="2" id="KW-0812">Transmembrane</keyword>
<dbReference type="AlphaFoldDB" id="A0A4U0NP48"/>
<dbReference type="Proteomes" id="UP000308697">
    <property type="component" value="Unassembled WGS sequence"/>
</dbReference>
<evidence type="ECO:0000256" key="1">
    <source>
        <dbReference type="SAM" id="MobiDB-lite"/>
    </source>
</evidence>
<evidence type="ECO:0008006" key="5">
    <source>
        <dbReference type="Google" id="ProtNLM"/>
    </source>
</evidence>
<evidence type="ECO:0000256" key="2">
    <source>
        <dbReference type="SAM" id="Phobius"/>
    </source>
</evidence>
<feature type="compositionally biased region" description="Pro residues" evidence="1">
    <location>
        <begin position="172"/>
        <end position="193"/>
    </location>
</feature>
<sequence length="270" mass="27876">MSGTAPKPQRTAPAPRIPWWATLFTDAGRPIVAILVMVMCAPGEHHLGVLAGWDTRLAWGMASVLAAYAGIAAVVASRRPAGAPGKTSAVIGAWLALGAAMAAQPVSHLFVTGHWSATPHAPAWLVITVSCVPPLVLGHLLHLAATPVAAPSTSVDTPADAPVVERVKEQPAPAPAVPPIPDQAPAPQLPPAEPEAAPAIVYRDPRCAAVRPLYDGGTRPGTAAMRDALIAAGHGRVGDSTIRGQLRAEVEQHEPALRDYPPALHAPRTA</sequence>